<dbReference type="Pfam" id="PF19789">
    <property type="entry name" value="DUF6273"/>
    <property type="match status" value="1"/>
</dbReference>
<feature type="domain" description="DUF6273" evidence="1">
    <location>
        <begin position="296"/>
        <end position="451"/>
    </location>
</feature>
<evidence type="ECO:0000313" key="2">
    <source>
        <dbReference type="EMBL" id="DAD91938.1"/>
    </source>
</evidence>
<sequence>MAEYLTNTTDLTKVASAIREKGGTSDSLVYPDGFVTAIQAIQTGTELQIIVSVTSGATVTATKGSKVVSGTSVNGTCTLTVPEAGTWSVKATLSGQTSNTKSVTFTDRYTTSLTFFSATITVTVESGASVVLKKNGTTLQTKTSTGTAVFTVTETGTYTVEATKNGRTAIGTVNAVLDITAYSLNLHLISSTLNDNDWEAIKTVSDNGNGANYWSIGDCKEITLNGRVGNLSLSNYTTYAFILGFNHNAELEGQNRIHFQLAKTALSGGTDVCLYDGSYGSMIYTTSYFSMNGDETNAGGWASSQMRTNICGTSLSSYFGTIIAVIPAALRAVLKSVTKYTDNTGRGSSAAVDVTATTDYFFLLSEFEVSGSISYANTNEKSKQAQYAYYSAGNSKIKYKYNETTTAVVWNLRSPYQGNSGQFVGVSSDGTVISSWITAANYSIGFAPGFCV</sequence>
<dbReference type="InterPro" id="IPR046240">
    <property type="entry name" value="DUF6273"/>
</dbReference>
<proteinExistence type="predicted"/>
<name>A0A8S5NCE8_9CAUD</name>
<organism evidence="2">
    <name type="scientific">Siphoviridae sp. ctdLA8</name>
    <dbReference type="NCBI Taxonomy" id="2826398"/>
    <lineage>
        <taxon>Viruses</taxon>
        <taxon>Duplodnaviria</taxon>
        <taxon>Heunggongvirae</taxon>
        <taxon>Uroviricota</taxon>
        <taxon>Caudoviricetes</taxon>
    </lineage>
</organism>
<dbReference type="EMBL" id="BK015124">
    <property type="protein sequence ID" value="DAD91938.1"/>
    <property type="molecule type" value="Genomic_DNA"/>
</dbReference>
<evidence type="ECO:0000259" key="1">
    <source>
        <dbReference type="Pfam" id="PF19789"/>
    </source>
</evidence>
<protein>
    <recommendedName>
        <fullName evidence="1">DUF6273 domain-containing protein</fullName>
    </recommendedName>
</protein>
<reference evidence="2" key="1">
    <citation type="journal article" date="2021" name="Proc. Natl. Acad. Sci. U.S.A.">
        <title>A Catalog of Tens of Thousands of Viruses from Human Metagenomes Reveals Hidden Associations with Chronic Diseases.</title>
        <authorList>
            <person name="Tisza M.J."/>
            <person name="Buck C.B."/>
        </authorList>
    </citation>
    <scope>NUCLEOTIDE SEQUENCE</scope>
    <source>
        <strain evidence="2">CtdLA8</strain>
    </source>
</reference>
<accession>A0A8S5NCE8</accession>